<reference evidence="2 3" key="1">
    <citation type="submission" date="2014-11" db="EMBL/GenBank/DDBJ databases">
        <authorList>
            <person name="Zhu J."/>
            <person name="Qi W."/>
            <person name="Song R."/>
        </authorList>
    </citation>
    <scope>NUCLEOTIDE SEQUENCE [LARGE SCALE GENOMIC DNA]</scope>
</reference>
<sequence>MGMGIDWSAEEEREAEDDEEEEAIAGGEEGNDNHHHHYHYYYFSHHGGGHADREGQRLQARAGDTKRLRQGTQSTDIRGRRAIGRTIACSSWLAPRSVMIWVTSSAHIQCNTTTNPAMCTRWPSESSVQV</sequence>
<dbReference type="InParanoid" id="A0A0G4GE83"/>
<accession>A0A0G4GE83</accession>
<protein>
    <submittedName>
        <fullName evidence="2">Uncharacterized protein</fullName>
    </submittedName>
</protein>
<feature type="region of interest" description="Disordered" evidence="1">
    <location>
        <begin position="1"/>
        <end position="33"/>
    </location>
</feature>
<keyword evidence="3" id="KW-1185">Reference proteome</keyword>
<dbReference type="EMBL" id="CDMY01000638">
    <property type="protein sequence ID" value="CEM27676.1"/>
    <property type="molecule type" value="Genomic_DNA"/>
</dbReference>
<dbReference type="VEuPathDB" id="CryptoDB:Vbra_22724"/>
<feature type="compositionally biased region" description="Acidic residues" evidence="1">
    <location>
        <begin position="8"/>
        <end position="23"/>
    </location>
</feature>
<evidence type="ECO:0000313" key="2">
    <source>
        <dbReference type="EMBL" id="CEM27676.1"/>
    </source>
</evidence>
<organism evidence="2 3">
    <name type="scientific">Vitrella brassicaformis (strain CCMP3155)</name>
    <dbReference type="NCBI Taxonomy" id="1169540"/>
    <lineage>
        <taxon>Eukaryota</taxon>
        <taxon>Sar</taxon>
        <taxon>Alveolata</taxon>
        <taxon>Colpodellida</taxon>
        <taxon>Vitrellaceae</taxon>
        <taxon>Vitrella</taxon>
    </lineage>
</organism>
<evidence type="ECO:0000256" key="1">
    <source>
        <dbReference type="SAM" id="MobiDB-lite"/>
    </source>
</evidence>
<dbReference type="AlphaFoldDB" id="A0A0G4GE83"/>
<gene>
    <name evidence="2" type="ORF">Vbra_22724</name>
</gene>
<proteinExistence type="predicted"/>
<dbReference type="Proteomes" id="UP000041254">
    <property type="component" value="Unassembled WGS sequence"/>
</dbReference>
<evidence type="ECO:0000313" key="3">
    <source>
        <dbReference type="Proteomes" id="UP000041254"/>
    </source>
</evidence>
<name>A0A0G4GE83_VITBC</name>